<evidence type="ECO:0000313" key="4">
    <source>
        <dbReference type="Proteomes" id="UP001601992"/>
    </source>
</evidence>
<sequence length="314" mass="33834">MLISVSMLLLVVALAGLIARSTNSRRQPVIVAGAFAPWLMAAAAPAAVLAAVAQEWVAVLVSVVVLGVAAGTQWPLYRERWRRRPPATGPAVRVMQANILVGQADPDSIAATVDRLGIEILTICEVTPQGLDRIMASRLPELLPYHYCSTGEVGDGTGIWSRYPLSETCRHDGFVTELLSAAVDLPDGGSVLVFAVHPVPPWPRDPADWLRELELLRQLLAKVPADAGPVVVAGDFNATTDHRPYRALLDGPYRDAAVSTGSGFLPTYAADRWYPPVIAIDHILLRDAEPNEVHTVALPGSDHRGIWAAITLHR</sequence>
<proteinExistence type="predicted"/>
<keyword evidence="3" id="KW-0540">Nuclease</keyword>
<feature type="transmembrane region" description="Helical" evidence="1">
    <location>
        <begin position="56"/>
        <end position="77"/>
    </location>
</feature>
<dbReference type="EMBL" id="JBIAQY010000014">
    <property type="protein sequence ID" value="MFF3572609.1"/>
    <property type="molecule type" value="Genomic_DNA"/>
</dbReference>
<comment type="caution">
    <text evidence="3">The sequence shown here is derived from an EMBL/GenBank/DDBJ whole genome shotgun (WGS) entry which is preliminary data.</text>
</comment>
<accession>A0ABW6SAC3</accession>
<dbReference type="InterPro" id="IPR005135">
    <property type="entry name" value="Endo/exonuclease/phosphatase"/>
</dbReference>
<dbReference type="Pfam" id="PF03372">
    <property type="entry name" value="Exo_endo_phos"/>
    <property type="match status" value="1"/>
</dbReference>
<keyword evidence="3" id="KW-0255">Endonuclease</keyword>
<keyword evidence="1" id="KW-1133">Transmembrane helix</keyword>
<feature type="transmembrane region" description="Helical" evidence="1">
    <location>
        <begin position="29"/>
        <end position="49"/>
    </location>
</feature>
<feature type="domain" description="Endonuclease/exonuclease/phosphatase" evidence="2">
    <location>
        <begin position="95"/>
        <end position="303"/>
    </location>
</feature>
<keyword evidence="1" id="KW-0472">Membrane</keyword>
<dbReference type="GO" id="GO:0004519">
    <property type="term" value="F:endonuclease activity"/>
    <property type="evidence" value="ECO:0007669"/>
    <property type="project" value="UniProtKB-KW"/>
</dbReference>
<keyword evidence="1" id="KW-0812">Transmembrane</keyword>
<keyword evidence="4" id="KW-1185">Reference proteome</keyword>
<dbReference type="InterPro" id="IPR036691">
    <property type="entry name" value="Endo/exonu/phosph_ase_sf"/>
</dbReference>
<dbReference type="SUPFAM" id="SSF56219">
    <property type="entry name" value="DNase I-like"/>
    <property type="match status" value="1"/>
</dbReference>
<keyword evidence="3" id="KW-0378">Hydrolase</keyword>
<organism evidence="3 4">
    <name type="scientific">Nocardia jiangxiensis</name>
    <dbReference type="NCBI Taxonomy" id="282685"/>
    <lineage>
        <taxon>Bacteria</taxon>
        <taxon>Bacillati</taxon>
        <taxon>Actinomycetota</taxon>
        <taxon>Actinomycetes</taxon>
        <taxon>Mycobacteriales</taxon>
        <taxon>Nocardiaceae</taxon>
        <taxon>Nocardia</taxon>
    </lineage>
</organism>
<gene>
    <name evidence="3" type="ORF">ACFYXQ_33060</name>
</gene>
<reference evidence="3 4" key="1">
    <citation type="submission" date="2024-10" db="EMBL/GenBank/DDBJ databases">
        <title>The Natural Products Discovery Center: Release of the First 8490 Sequenced Strains for Exploring Actinobacteria Biosynthetic Diversity.</title>
        <authorList>
            <person name="Kalkreuter E."/>
            <person name="Kautsar S.A."/>
            <person name="Yang D."/>
            <person name="Bader C.D."/>
            <person name="Teijaro C.N."/>
            <person name="Fluegel L."/>
            <person name="Davis C.M."/>
            <person name="Simpson J.R."/>
            <person name="Lauterbach L."/>
            <person name="Steele A.D."/>
            <person name="Gui C."/>
            <person name="Meng S."/>
            <person name="Li G."/>
            <person name="Viehrig K."/>
            <person name="Ye F."/>
            <person name="Su P."/>
            <person name="Kiefer A.F."/>
            <person name="Nichols A."/>
            <person name="Cepeda A.J."/>
            <person name="Yan W."/>
            <person name="Fan B."/>
            <person name="Jiang Y."/>
            <person name="Adhikari A."/>
            <person name="Zheng C.-J."/>
            <person name="Schuster L."/>
            <person name="Cowan T.M."/>
            <person name="Smanski M.J."/>
            <person name="Chevrette M.G."/>
            <person name="De Carvalho L.P.S."/>
            <person name="Shen B."/>
        </authorList>
    </citation>
    <scope>NUCLEOTIDE SEQUENCE [LARGE SCALE GENOMIC DNA]</scope>
    <source>
        <strain evidence="3 4">NPDC002593</strain>
    </source>
</reference>
<dbReference type="Gene3D" id="3.60.10.10">
    <property type="entry name" value="Endonuclease/exonuclease/phosphatase"/>
    <property type="match status" value="1"/>
</dbReference>
<evidence type="ECO:0000313" key="3">
    <source>
        <dbReference type="EMBL" id="MFF3572609.1"/>
    </source>
</evidence>
<dbReference type="RefSeq" id="WP_157186794.1">
    <property type="nucleotide sequence ID" value="NZ_JBIAQY010000014.1"/>
</dbReference>
<evidence type="ECO:0000256" key="1">
    <source>
        <dbReference type="SAM" id="Phobius"/>
    </source>
</evidence>
<protein>
    <submittedName>
        <fullName evidence="3">Endonuclease/exonuclease/phosphatase family protein</fullName>
    </submittedName>
</protein>
<dbReference type="Proteomes" id="UP001601992">
    <property type="component" value="Unassembled WGS sequence"/>
</dbReference>
<name>A0ABW6SAC3_9NOCA</name>
<evidence type="ECO:0000259" key="2">
    <source>
        <dbReference type="Pfam" id="PF03372"/>
    </source>
</evidence>